<dbReference type="SUPFAM" id="SSF56176">
    <property type="entry name" value="FAD-binding/transporter-associated domain-like"/>
    <property type="match status" value="1"/>
</dbReference>
<evidence type="ECO:0000256" key="3">
    <source>
        <dbReference type="ARBA" id="ARBA00023002"/>
    </source>
</evidence>
<dbReference type="PANTHER" id="PTHR42659:SF2">
    <property type="entry name" value="XANTHINE DEHYDROGENASE SUBUNIT C-RELATED"/>
    <property type="match status" value="1"/>
</dbReference>
<evidence type="ECO:0000313" key="5">
    <source>
        <dbReference type="EMBL" id="NMF89402.1"/>
    </source>
</evidence>
<evidence type="ECO:0000256" key="2">
    <source>
        <dbReference type="ARBA" id="ARBA00022827"/>
    </source>
</evidence>
<dbReference type="InterPro" id="IPR002346">
    <property type="entry name" value="Mopterin_DH_FAD-bd"/>
</dbReference>
<dbReference type="Pfam" id="PF00941">
    <property type="entry name" value="FAD_binding_5"/>
    <property type="match status" value="1"/>
</dbReference>
<dbReference type="PANTHER" id="PTHR42659">
    <property type="entry name" value="XANTHINE DEHYDROGENASE SUBUNIT C-RELATED"/>
    <property type="match status" value="1"/>
</dbReference>
<gene>
    <name evidence="5" type="ORF">GPA26_13080</name>
</gene>
<dbReference type="PROSITE" id="PS51387">
    <property type="entry name" value="FAD_PCMH"/>
    <property type="match status" value="1"/>
</dbReference>
<dbReference type="InterPro" id="IPR016169">
    <property type="entry name" value="FAD-bd_PCMH_sub2"/>
</dbReference>
<dbReference type="InterPro" id="IPR005107">
    <property type="entry name" value="CO_DH_flav_C"/>
</dbReference>
<reference evidence="5 6" key="1">
    <citation type="submission" date="2019-12" db="EMBL/GenBank/DDBJ databases">
        <title>Comparative genomics gives insights into the taxonomy of the Azoarcus-Aromatoleum group and reveals separate origins of nif in the plant-associated Azoarcus and non-plant-associated Aromatoleum sub-groups.</title>
        <authorList>
            <person name="Lafos M."/>
            <person name="Maluk M."/>
            <person name="Batista M."/>
            <person name="Junghare M."/>
            <person name="Carmona M."/>
            <person name="Faoro H."/>
            <person name="Cruz L.M."/>
            <person name="Battistoni F."/>
            <person name="De Souza E."/>
            <person name="Pedrosa F."/>
            <person name="Chen W.-M."/>
            <person name="Poole P.S."/>
            <person name="Dixon R.A."/>
            <person name="James E.K."/>
        </authorList>
    </citation>
    <scope>NUCLEOTIDE SEQUENCE [LARGE SCALE GENOMIC DNA]</scope>
    <source>
        <strain evidence="5 6">ToN1</strain>
    </source>
</reference>
<organism evidence="5 6">
    <name type="scientific">Aromatoleum petrolei</name>
    <dbReference type="NCBI Taxonomy" id="76116"/>
    <lineage>
        <taxon>Bacteria</taxon>
        <taxon>Pseudomonadati</taxon>
        <taxon>Pseudomonadota</taxon>
        <taxon>Betaproteobacteria</taxon>
        <taxon>Rhodocyclales</taxon>
        <taxon>Rhodocyclaceae</taxon>
        <taxon>Aromatoleum</taxon>
    </lineage>
</organism>
<keyword evidence="2" id="KW-0274">FAD</keyword>
<feature type="domain" description="FAD-binding PCMH-type" evidence="4">
    <location>
        <begin position="1"/>
        <end position="179"/>
    </location>
</feature>
<dbReference type="Pfam" id="PF03450">
    <property type="entry name" value="CO_deh_flav_C"/>
    <property type="match status" value="1"/>
</dbReference>
<name>A0ABX1MN85_9RHOO</name>
<dbReference type="InterPro" id="IPR051312">
    <property type="entry name" value="Diverse_Substr_Oxidored"/>
</dbReference>
<dbReference type="Proteomes" id="UP000652074">
    <property type="component" value="Unassembled WGS sequence"/>
</dbReference>
<dbReference type="InterPro" id="IPR036683">
    <property type="entry name" value="CO_DH_flav_C_dom_sf"/>
</dbReference>
<proteinExistence type="predicted"/>
<dbReference type="SMART" id="SM01092">
    <property type="entry name" value="CO_deh_flav_C"/>
    <property type="match status" value="1"/>
</dbReference>
<accession>A0ABX1MN85</accession>
<evidence type="ECO:0000259" key="4">
    <source>
        <dbReference type="PROSITE" id="PS51387"/>
    </source>
</evidence>
<protein>
    <submittedName>
        <fullName evidence="5">Xanthine dehydrogenase family protein subunit M</fullName>
    </submittedName>
</protein>
<dbReference type="Gene3D" id="3.30.390.50">
    <property type="entry name" value="CO dehydrogenase flavoprotein, C-terminal domain"/>
    <property type="match status" value="1"/>
</dbReference>
<dbReference type="SUPFAM" id="SSF55447">
    <property type="entry name" value="CO dehydrogenase flavoprotein C-terminal domain-like"/>
    <property type="match status" value="1"/>
</dbReference>
<dbReference type="InterPro" id="IPR016167">
    <property type="entry name" value="FAD-bd_PCMH_sub1"/>
</dbReference>
<dbReference type="InterPro" id="IPR016166">
    <property type="entry name" value="FAD-bd_PCMH"/>
</dbReference>
<keyword evidence="6" id="KW-1185">Reference proteome</keyword>
<comment type="caution">
    <text evidence="5">The sequence shown here is derived from an EMBL/GenBank/DDBJ whole genome shotgun (WGS) entry which is preliminary data.</text>
</comment>
<dbReference type="InterPro" id="IPR036318">
    <property type="entry name" value="FAD-bd_PCMH-like_sf"/>
</dbReference>
<dbReference type="EMBL" id="WTVR01000023">
    <property type="protein sequence ID" value="NMF89402.1"/>
    <property type="molecule type" value="Genomic_DNA"/>
</dbReference>
<evidence type="ECO:0000313" key="6">
    <source>
        <dbReference type="Proteomes" id="UP000652074"/>
    </source>
</evidence>
<keyword evidence="1" id="KW-0285">Flavoprotein</keyword>
<evidence type="ECO:0000256" key="1">
    <source>
        <dbReference type="ARBA" id="ARBA00022630"/>
    </source>
</evidence>
<dbReference type="Gene3D" id="3.30.465.10">
    <property type="match status" value="1"/>
</dbReference>
<dbReference type="RefSeq" id="WP_169206770.1">
    <property type="nucleotide sequence ID" value="NZ_CP059560.1"/>
</dbReference>
<dbReference type="Gene3D" id="3.30.43.10">
    <property type="entry name" value="Uridine Diphospho-n-acetylenolpyruvylglucosamine Reductase, domain 2"/>
    <property type="match status" value="1"/>
</dbReference>
<sequence>MTAIERYAAPQSLDEALGILQQDEVTILAGGTDLMPQTKAGRIGFKPTLMNIGRVAGLKGVTLDGQHLRIGALTTISELLRDPLIAQHAPVLAEACDHFASDQIRNAGTLGGNINNASPAGDTLVPLIVLDAEVELASKPNGSVTTRRMPLAEFFTGPGRTKRAANELLTAVRIPLPKPGHVARFYKFGTRPALDISTISIGIAGIKRDGALTDTRVAFGAVAPTPVRAPRTEAALEGRRLNAEAIEAAADAARDEVSPIDDVRASAWYRKELIHNMTRRMLDHVAHA</sequence>
<keyword evidence="3" id="KW-0560">Oxidoreductase</keyword>